<evidence type="ECO:0000313" key="2">
    <source>
        <dbReference type="EMBL" id="CAF1440158.1"/>
    </source>
</evidence>
<protein>
    <submittedName>
        <fullName evidence="2">Uncharacterized protein</fullName>
    </submittedName>
</protein>
<dbReference type="AlphaFoldDB" id="A0A815NX09"/>
<comment type="caution">
    <text evidence="2">The sequence shown here is derived from an EMBL/GenBank/DDBJ whole genome shotgun (WGS) entry which is preliminary data.</text>
</comment>
<organism evidence="2 3">
    <name type="scientific">Adineta steineri</name>
    <dbReference type="NCBI Taxonomy" id="433720"/>
    <lineage>
        <taxon>Eukaryota</taxon>
        <taxon>Metazoa</taxon>
        <taxon>Spiralia</taxon>
        <taxon>Gnathifera</taxon>
        <taxon>Rotifera</taxon>
        <taxon>Eurotatoria</taxon>
        <taxon>Bdelloidea</taxon>
        <taxon>Adinetida</taxon>
        <taxon>Adinetidae</taxon>
        <taxon>Adineta</taxon>
    </lineage>
</organism>
<dbReference type="Proteomes" id="UP000663891">
    <property type="component" value="Unassembled WGS sequence"/>
</dbReference>
<dbReference type="OrthoDB" id="10050231at2759"/>
<evidence type="ECO:0000313" key="3">
    <source>
        <dbReference type="Proteomes" id="UP000663891"/>
    </source>
</evidence>
<sequence>MDFDLEQTIDFVEDRNFKRSLKYSEKQKKKRKLYFEQPSNNNELPDVISSFPLHIDIKPSPTKNTEDNYFLKKQIIENLDHMNQIESINAYDDDNDDEVIDYPSDDSKYCIDHDIHPENLLHYYTDISTNEFCSSLLNLLRKSNTCKLHANRLLSFISSILPAPNNVPKKMEDLLKQLEIANNTFKKYLFCTICKEYLSFENKFCSKCSPNDPKRFAFVYDMNIEESIKNIHIRLERDIKEYQNQLRLMDDQDLTNDIGFNNLYQQLLRDNSNDNFITFLLHLDDIRLSKSTKMKMWLFSGAIIELRPQLRGQRIMINENYRINIKFLSITGDSPALSKILNFNGHNGYYCCHFCYIRGIHTDKKKRQYFYEQKVFLRDIQKYEKYSQEAEELKEIVYGHKGVSILREVLDVRLPHAHYYSIDSYLHGKISQPKYELISQSIDSITDINLNDYTVILQYHKKTCNCSDPWNCISIHRRCLIRNHMFHSFIYNKKGKSNSYFVSYVKSENAQVKHFGKIILFFSFMNNNYALVQRHVQSEKFSGLFKQSAYFFLLEKVVDKFFWLVSKEPANLFDIVPINQVIKHCITFQFQQQLIVTEISAYHEHD</sequence>
<name>A0A815NX09_9BILA</name>
<dbReference type="EMBL" id="CAJNON010001207">
    <property type="protein sequence ID" value="CAF1440158.1"/>
    <property type="molecule type" value="Genomic_DNA"/>
</dbReference>
<reference evidence="2" key="1">
    <citation type="submission" date="2021-02" db="EMBL/GenBank/DDBJ databases">
        <authorList>
            <person name="Nowell W R."/>
        </authorList>
    </citation>
    <scope>NUCLEOTIDE SEQUENCE</scope>
</reference>
<proteinExistence type="predicted"/>
<feature type="coiled-coil region" evidence="1">
    <location>
        <begin position="225"/>
        <end position="252"/>
    </location>
</feature>
<accession>A0A815NX09</accession>
<keyword evidence="1" id="KW-0175">Coiled coil</keyword>
<gene>
    <name evidence="2" type="ORF">VCS650_LOCUS38836</name>
</gene>
<evidence type="ECO:0000256" key="1">
    <source>
        <dbReference type="SAM" id="Coils"/>
    </source>
</evidence>